<comment type="caution">
    <text evidence="2">The sequence shown here is derived from an EMBL/GenBank/DDBJ whole genome shotgun (WGS) entry which is preliminary data.</text>
</comment>
<dbReference type="EMBL" id="JBDXSU010000043">
    <property type="protein sequence ID" value="MFB5193152.1"/>
    <property type="molecule type" value="Genomic_DNA"/>
</dbReference>
<protein>
    <submittedName>
        <fullName evidence="2">DUF3967 domain-containing protein</fullName>
    </submittedName>
</protein>
<keyword evidence="3" id="KW-1185">Reference proteome</keyword>
<dbReference type="Proteomes" id="UP001579974">
    <property type="component" value="Unassembled WGS sequence"/>
</dbReference>
<accession>A0ABV5ALM7</accession>
<proteinExistence type="predicted"/>
<evidence type="ECO:0000256" key="1">
    <source>
        <dbReference type="SAM" id="MobiDB-lite"/>
    </source>
</evidence>
<name>A0ABV5ALM7_9BACL</name>
<feature type="region of interest" description="Disordered" evidence="1">
    <location>
        <begin position="51"/>
        <end position="70"/>
    </location>
</feature>
<gene>
    <name evidence="2" type="ORF">KKP3000_003098</name>
</gene>
<sequence>MNGQDGVEITEASKILNLKVEAIRKRLQRGQLKGYKIDNRWYVVLEQQDNMSKTEQDNVQDEKEDVQSNSELVDTLKSEIEFLRGELAARTEENRRKDHIIAALSQRIPQLPEGPQNNEQDIVQRVKNEVAATIQNQLEERDKKLMETLRAIQEEKTKESSKKRSWFRWGK</sequence>
<dbReference type="RefSeq" id="WP_368781050.1">
    <property type="nucleotide sequence ID" value="NZ_CP162942.1"/>
</dbReference>
<organism evidence="2 3">
    <name type="scientific">Alicyclobacillus fastidiosus</name>
    <dbReference type="NCBI Taxonomy" id="392011"/>
    <lineage>
        <taxon>Bacteria</taxon>
        <taxon>Bacillati</taxon>
        <taxon>Bacillota</taxon>
        <taxon>Bacilli</taxon>
        <taxon>Bacillales</taxon>
        <taxon>Alicyclobacillaceae</taxon>
        <taxon>Alicyclobacillus</taxon>
    </lineage>
</organism>
<reference evidence="2 3" key="1">
    <citation type="journal article" date="2024" name="Int. J. Mol. Sci.">
        <title>Exploration of Alicyclobacillus spp. Genome in Search of Antibiotic Resistance.</title>
        <authorList>
            <person name="Bucka-Kolendo J."/>
            <person name="Kiousi D.E."/>
            <person name="Dekowska A."/>
            <person name="Mikolajczuk-Szczyrba A."/>
            <person name="Karadedos D.M."/>
            <person name="Michael P."/>
            <person name="Galanis A."/>
            <person name="Sokolowska B."/>
        </authorList>
    </citation>
    <scope>NUCLEOTIDE SEQUENCE [LARGE SCALE GENOMIC DNA]</scope>
    <source>
        <strain evidence="2 3">KKP 3000</strain>
    </source>
</reference>
<evidence type="ECO:0000313" key="2">
    <source>
        <dbReference type="EMBL" id="MFB5193152.1"/>
    </source>
</evidence>
<evidence type="ECO:0000313" key="3">
    <source>
        <dbReference type="Proteomes" id="UP001579974"/>
    </source>
</evidence>